<dbReference type="Pfam" id="PF00448">
    <property type="entry name" value="SRP54"/>
    <property type="match status" value="1"/>
</dbReference>
<proteinExistence type="predicted"/>
<dbReference type="GO" id="GO:0005829">
    <property type="term" value="C:cytosol"/>
    <property type="evidence" value="ECO:0000318"/>
    <property type="project" value="GO_Central"/>
</dbReference>
<sequence length="206" mass="23065">MALAELGGSMSRAIQQMNNASIIDLCLNEIALSLFQSDVQFNLVRKMQVNIKKFIHNNHYFAAGYDKPYIIQHAIFNELCKLLDPGEPSFARKIKKKKGWRPAIVYADAFRASNFDQLMKNAIEATIPRYGSFMESHPVKAVQKCIKRNSDLIIIDTTERHTEVASLLKEMRQVSETTAFKQSVEVGVVIVTKMNGNAEAGVALSA</sequence>
<dbReference type="GO" id="GO:0006616">
    <property type="term" value="P:SRP-dependent cotranslational protein targeting to membrane, translocation"/>
    <property type="evidence" value="ECO:0000318"/>
    <property type="project" value="GO_Central"/>
</dbReference>
<keyword evidence="1" id="KW-0547">Nucleotide-binding</keyword>
<dbReference type="InterPro" id="IPR000897">
    <property type="entry name" value="SRP54_GTPase_dom"/>
</dbReference>
<dbReference type="InterPro" id="IPR022941">
    <property type="entry name" value="SRP54"/>
</dbReference>
<organism evidence="4 5">
    <name type="scientific">Ricinus communis</name>
    <name type="common">Castor bean</name>
    <dbReference type="NCBI Taxonomy" id="3988"/>
    <lineage>
        <taxon>Eukaryota</taxon>
        <taxon>Viridiplantae</taxon>
        <taxon>Streptophyta</taxon>
        <taxon>Embryophyta</taxon>
        <taxon>Tracheophyta</taxon>
        <taxon>Spermatophyta</taxon>
        <taxon>Magnoliopsida</taxon>
        <taxon>eudicotyledons</taxon>
        <taxon>Gunneridae</taxon>
        <taxon>Pentapetalae</taxon>
        <taxon>rosids</taxon>
        <taxon>fabids</taxon>
        <taxon>Malpighiales</taxon>
        <taxon>Euphorbiaceae</taxon>
        <taxon>Acalyphoideae</taxon>
        <taxon>Acalypheae</taxon>
        <taxon>Ricinus</taxon>
    </lineage>
</organism>
<dbReference type="PANTHER" id="PTHR11564:SF5">
    <property type="entry name" value="SIGNAL RECOGNITION PARTICLE SUBUNIT SRP54"/>
    <property type="match status" value="1"/>
</dbReference>
<name>B9RK62_RICCO</name>
<dbReference type="GO" id="GO:0005786">
    <property type="term" value="C:signal recognition particle, endoplasmic reticulum targeting"/>
    <property type="evidence" value="ECO:0000318"/>
    <property type="project" value="GO_Central"/>
</dbReference>
<dbReference type="AlphaFoldDB" id="B9RK62"/>
<dbReference type="eggNOG" id="KOG0780">
    <property type="taxonomic scope" value="Eukaryota"/>
</dbReference>
<keyword evidence="5" id="KW-1185">Reference proteome</keyword>
<dbReference type="Gene3D" id="3.40.50.300">
    <property type="entry name" value="P-loop containing nucleotide triphosphate hydrolases"/>
    <property type="match status" value="1"/>
</dbReference>
<dbReference type="Proteomes" id="UP000008311">
    <property type="component" value="Unassembled WGS sequence"/>
</dbReference>
<evidence type="ECO:0000256" key="2">
    <source>
        <dbReference type="ARBA" id="ARBA00023134"/>
    </source>
</evidence>
<dbReference type="Gene3D" id="1.20.120.140">
    <property type="entry name" value="Signal recognition particle SRP54, nucleotide-binding domain"/>
    <property type="match status" value="1"/>
</dbReference>
<keyword evidence="2" id="KW-0342">GTP-binding</keyword>
<dbReference type="InterPro" id="IPR027417">
    <property type="entry name" value="P-loop_NTPase"/>
</dbReference>
<evidence type="ECO:0000313" key="4">
    <source>
        <dbReference type="EMBL" id="EEF48060.1"/>
    </source>
</evidence>
<reference evidence="5" key="1">
    <citation type="journal article" date="2010" name="Nat. Biotechnol.">
        <title>Draft genome sequence of the oilseed species Ricinus communis.</title>
        <authorList>
            <person name="Chan A.P."/>
            <person name="Crabtree J."/>
            <person name="Zhao Q."/>
            <person name="Lorenzi H."/>
            <person name="Orvis J."/>
            <person name="Puiu D."/>
            <person name="Melake-Berhan A."/>
            <person name="Jones K.M."/>
            <person name="Redman J."/>
            <person name="Chen G."/>
            <person name="Cahoon E.B."/>
            <person name="Gedil M."/>
            <person name="Stanke M."/>
            <person name="Haas B.J."/>
            <person name="Wortman J.R."/>
            <person name="Fraser-Liggett C.M."/>
            <person name="Ravel J."/>
            <person name="Rabinowicz P.D."/>
        </authorList>
    </citation>
    <scope>NUCLEOTIDE SEQUENCE [LARGE SCALE GENOMIC DNA]</scope>
    <source>
        <strain evidence="5">cv. Hale</strain>
    </source>
</reference>
<dbReference type="STRING" id="3988.B9RK62"/>
<dbReference type="GO" id="GO:0003924">
    <property type="term" value="F:GTPase activity"/>
    <property type="evidence" value="ECO:0007669"/>
    <property type="project" value="InterPro"/>
</dbReference>
<dbReference type="InterPro" id="IPR036225">
    <property type="entry name" value="SRP/SRP_N"/>
</dbReference>
<evidence type="ECO:0000259" key="3">
    <source>
        <dbReference type="Pfam" id="PF00448"/>
    </source>
</evidence>
<evidence type="ECO:0000313" key="5">
    <source>
        <dbReference type="Proteomes" id="UP000008311"/>
    </source>
</evidence>
<gene>
    <name evidence="4" type="ORF">RCOM_1046770</name>
</gene>
<protein>
    <submittedName>
        <fullName evidence="4">Signal recognition particle 54 kD protein, putative</fullName>
    </submittedName>
</protein>
<dbReference type="PANTHER" id="PTHR11564">
    <property type="entry name" value="SIGNAL RECOGNITION PARTICLE 54K PROTEIN SRP54"/>
    <property type="match status" value="1"/>
</dbReference>
<dbReference type="GO" id="GO:0005525">
    <property type="term" value="F:GTP binding"/>
    <property type="evidence" value="ECO:0007669"/>
    <property type="project" value="UniProtKB-KW"/>
</dbReference>
<dbReference type="GO" id="GO:0030942">
    <property type="term" value="F:endoplasmic reticulum signal peptide binding"/>
    <property type="evidence" value="ECO:0000318"/>
    <property type="project" value="GO_Central"/>
</dbReference>
<dbReference type="GO" id="GO:0008312">
    <property type="term" value="F:7S RNA binding"/>
    <property type="evidence" value="ECO:0000318"/>
    <property type="project" value="GO_Central"/>
</dbReference>
<dbReference type="InParanoid" id="B9RK62"/>
<feature type="domain" description="SRP54-type proteins GTP-binding" evidence="3">
    <location>
        <begin position="91"/>
        <end position="178"/>
    </location>
</feature>
<accession>B9RK62</accession>
<dbReference type="SUPFAM" id="SSF47364">
    <property type="entry name" value="Domain of the SRP/SRP receptor G-proteins"/>
    <property type="match status" value="1"/>
</dbReference>
<dbReference type="InterPro" id="IPR042101">
    <property type="entry name" value="SRP54_N_sf"/>
</dbReference>
<evidence type="ECO:0000256" key="1">
    <source>
        <dbReference type="ARBA" id="ARBA00022741"/>
    </source>
</evidence>
<dbReference type="EMBL" id="EQ973784">
    <property type="protein sequence ID" value="EEF48060.1"/>
    <property type="molecule type" value="Genomic_DNA"/>
</dbReference>
<dbReference type="SUPFAM" id="SSF52540">
    <property type="entry name" value="P-loop containing nucleoside triphosphate hydrolases"/>
    <property type="match status" value="1"/>
</dbReference>